<reference evidence="1 2" key="1">
    <citation type="journal article" date="1992" name="Lakartidningen">
        <title>[Penicillin V and not amoxicillin is the first choice preparation in acute otitis].</title>
        <authorList>
            <person name="Kamme C."/>
            <person name="Lundgren K."/>
            <person name="Prellner K."/>
        </authorList>
    </citation>
    <scope>NUCLEOTIDE SEQUENCE [LARGE SCALE GENOMIC DNA]</scope>
    <source>
        <strain evidence="1 2">PC4580III</strain>
    </source>
</reference>
<dbReference type="RefSeq" id="WP_147770933.1">
    <property type="nucleotide sequence ID" value="NZ_SAYB01000005.1"/>
</dbReference>
<name>A0A5C8EJQ2_9SPIR</name>
<dbReference type="AlphaFoldDB" id="A0A5C8EJQ2"/>
<protein>
    <submittedName>
        <fullName evidence="1">Uncharacterized protein</fullName>
    </submittedName>
</protein>
<evidence type="ECO:0000313" key="2">
    <source>
        <dbReference type="Proteomes" id="UP000322814"/>
    </source>
</evidence>
<accession>A0A5C8EJQ2</accession>
<proteinExistence type="predicted"/>
<organism evidence="1 2">
    <name type="scientific">Brachyspira aalborgi</name>
    <dbReference type="NCBI Taxonomy" id="29522"/>
    <lineage>
        <taxon>Bacteria</taxon>
        <taxon>Pseudomonadati</taxon>
        <taxon>Spirochaetota</taxon>
        <taxon>Spirochaetia</taxon>
        <taxon>Brachyspirales</taxon>
        <taxon>Brachyspiraceae</taxon>
        <taxon>Brachyspira</taxon>
    </lineage>
</organism>
<evidence type="ECO:0000313" key="1">
    <source>
        <dbReference type="EMBL" id="TXJ36962.1"/>
    </source>
</evidence>
<comment type="caution">
    <text evidence="1">The sequence shown here is derived from an EMBL/GenBank/DDBJ whole genome shotgun (WGS) entry which is preliminary data.</text>
</comment>
<sequence>MHSATQLNSTQLNSTQLNSNLNSFKIFASFFDVLKNRLPRISLNARNYLNYAFSYAFNFEIISRNKNLKSNYGERFAYTLEIKKEGNSTYAILSYGDKVKAELTVGANKNKDAKGYKFILSPSGNVIRFKYKFNTSDKSKYELDDKYAIFEQGKVVNSLLFKIIN</sequence>
<dbReference type="Proteomes" id="UP000322814">
    <property type="component" value="Unassembled WGS sequence"/>
</dbReference>
<gene>
    <name evidence="1" type="ORF">EPJ78_06420</name>
</gene>
<dbReference type="EMBL" id="SAYB01000005">
    <property type="protein sequence ID" value="TXJ36962.1"/>
    <property type="molecule type" value="Genomic_DNA"/>
</dbReference>